<accession>A0A160IL80</accession>
<dbReference type="AlphaFoldDB" id="A0A160IL80"/>
<protein>
    <recommendedName>
        <fullName evidence="6">Pseudouridine synthase</fullName>
        <ecNumber evidence="6">5.4.99.-</ecNumber>
    </recommendedName>
</protein>
<keyword evidence="5" id="KW-0694">RNA-binding</keyword>
<comment type="catalytic activity">
    <reaction evidence="1 6">
        <text>a uridine in RNA = a pseudouridine in RNA</text>
        <dbReference type="Rhea" id="RHEA:48348"/>
        <dbReference type="Rhea" id="RHEA-COMP:12068"/>
        <dbReference type="Rhea" id="RHEA-COMP:12069"/>
        <dbReference type="ChEBI" id="CHEBI:65314"/>
        <dbReference type="ChEBI" id="CHEBI:65315"/>
    </reaction>
</comment>
<dbReference type="EMBL" id="CP015378">
    <property type="protein sequence ID" value="ANC76667.1"/>
    <property type="molecule type" value="Genomic_DNA"/>
</dbReference>
<dbReference type="GO" id="GO:0003723">
    <property type="term" value="F:RNA binding"/>
    <property type="evidence" value="ECO:0007669"/>
    <property type="project" value="UniProtKB-KW"/>
</dbReference>
<reference evidence="8 9" key="1">
    <citation type="submission" date="2016-04" db="EMBL/GenBank/DDBJ databases">
        <title>Complete genome sequence of Fictibacillus phosphorivorans G25-29, a strain toxic to nematodes.</title>
        <authorList>
            <person name="Zheng Z."/>
        </authorList>
    </citation>
    <scope>NUCLEOTIDE SEQUENCE [LARGE SCALE GENOMIC DNA]</scope>
    <source>
        <strain evidence="8 9">G25-29</strain>
    </source>
</reference>
<dbReference type="KEGG" id="fpn:ABE65_007580"/>
<dbReference type="InterPro" id="IPR020103">
    <property type="entry name" value="PsdUridine_synth_cat_dom_sf"/>
</dbReference>
<dbReference type="GO" id="GO:0009982">
    <property type="term" value="F:pseudouridine synthase activity"/>
    <property type="evidence" value="ECO:0007669"/>
    <property type="project" value="InterPro"/>
</dbReference>
<dbReference type="InterPro" id="IPR006145">
    <property type="entry name" value="PsdUridine_synth_RsuA/RluA"/>
</dbReference>
<dbReference type="EC" id="5.4.99.-" evidence="6"/>
<dbReference type="PROSITE" id="PS50889">
    <property type="entry name" value="S4"/>
    <property type="match status" value="1"/>
</dbReference>
<evidence type="ECO:0000256" key="4">
    <source>
        <dbReference type="PIRSR" id="PIRSR606225-1"/>
    </source>
</evidence>
<dbReference type="Proteomes" id="UP000076623">
    <property type="component" value="Chromosome"/>
</dbReference>
<evidence type="ECO:0000256" key="3">
    <source>
        <dbReference type="ARBA" id="ARBA00023235"/>
    </source>
</evidence>
<dbReference type="InterPro" id="IPR050188">
    <property type="entry name" value="RluA_PseudoU_synthase"/>
</dbReference>
<evidence type="ECO:0000256" key="5">
    <source>
        <dbReference type="PROSITE-ProRule" id="PRU00182"/>
    </source>
</evidence>
<evidence type="ECO:0000259" key="7">
    <source>
        <dbReference type="Pfam" id="PF00849"/>
    </source>
</evidence>
<proteinExistence type="inferred from homology"/>
<dbReference type="Gene3D" id="3.30.2350.10">
    <property type="entry name" value="Pseudouridine synthase"/>
    <property type="match status" value="1"/>
</dbReference>
<evidence type="ECO:0000313" key="9">
    <source>
        <dbReference type="Proteomes" id="UP000076623"/>
    </source>
</evidence>
<evidence type="ECO:0000256" key="1">
    <source>
        <dbReference type="ARBA" id="ARBA00000073"/>
    </source>
</evidence>
<dbReference type="GO" id="GO:0140098">
    <property type="term" value="F:catalytic activity, acting on RNA"/>
    <property type="evidence" value="ECO:0007669"/>
    <property type="project" value="UniProtKB-ARBA"/>
</dbReference>
<sequence>MNTFTFTWYVQNEEAPVLLREYLKTKQISKAALTDIKFHGGALFVNKKEVTVRTLLNSGDEVTVWFPPETKSSSMKPEDIPLDIIYEDAHFIAVLKPAGMPTIPSLYQPNGSLASAILNYYQIKDIPSTFHAVNRLDKDTSGIVLIAKHRFAHSLMSKQQKDKVIKREYIAFVQGELKDERGTIDRPIARNPESIIERMVSEDGKRSVTHYEKLDFVQNSNFSVVSLRLETGRTHQIRVHMASIGHPLLGDDLYGGTLEMIERQALHSEKTSFIHPFTEERVMLVADLPQDMQQLWKHR</sequence>
<dbReference type="InterPro" id="IPR006225">
    <property type="entry name" value="PsdUridine_synth_RluC/D"/>
</dbReference>
<keyword evidence="9" id="KW-1185">Reference proteome</keyword>
<dbReference type="InterPro" id="IPR006224">
    <property type="entry name" value="PsdUridine_synth_RluA-like_CS"/>
</dbReference>
<dbReference type="CDD" id="cd02869">
    <property type="entry name" value="PseudoU_synth_RluA_like"/>
    <property type="match status" value="1"/>
</dbReference>
<dbReference type="NCBIfam" id="TIGR00005">
    <property type="entry name" value="rluA_subfam"/>
    <property type="match status" value="1"/>
</dbReference>
<organism evidence="8 9">
    <name type="scientific">Fictibacillus phosphorivorans</name>
    <dbReference type="NCBI Taxonomy" id="1221500"/>
    <lineage>
        <taxon>Bacteria</taxon>
        <taxon>Bacillati</taxon>
        <taxon>Bacillota</taxon>
        <taxon>Bacilli</taxon>
        <taxon>Bacillales</taxon>
        <taxon>Fictibacillaceae</taxon>
        <taxon>Fictibacillus</taxon>
    </lineage>
</organism>
<keyword evidence="3 6" id="KW-0413">Isomerase</keyword>
<feature type="active site" evidence="4">
    <location>
        <position position="137"/>
    </location>
</feature>
<comment type="function">
    <text evidence="6">Responsible for synthesis of pseudouridine from uracil.</text>
</comment>
<dbReference type="PROSITE" id="PS01129">
    <property type="entry name" value="PSI_RLU"/>
    <property type="match status" value="1"/>
</dbReference>
<feature type="domain" description="Pseudouridine synthase RsuA/RluA-like" evidence="7">
    <location>
        <begin position="90"/>
        <end position="243"/>
    </location>
</feature>
<dbReference type="GO" id="GO:0000455">
    <property type="term" value="P:enzyme-directed rRNA pseudouridine synthesis"/>
    <property type="evidence" value="ECO:0007669"/>
    <property type="project" value="TreeGrafter"/>
</dbReference>
<name>A0A160IL80_9BACL</name>
<comment type="similarity">
    <text evidence="2 6">Belongs to the pseudouridine synthase RluA family.</text>
</comment>
<dbReference type="FunFam" id="3.30.2350.10:FF:000005">
    <property type="entry name" value="Pseudouridine synthase"/>
    <property type="match status" value="1"/>
</dbReference>
<evidence type="ECO:0000256" key="6">
    <source>
        <dbReference type="RuleBase" id="RU362028"/>
    </source>
</evidence>
<dbReference type="Pfam" id="PF00849">
    <property type="entry name" value="PseudoU_synth_2"/>
    <property type="match status" value="1"/>
</dbReference>
<dbReference type="RefSeq" id="WP_066393155.1">
    <property type="nucleotide sequence ID" value="NZ_CP015378.1"/>
</dbReference>
<dbReference type="PANTHER" id="PTHR21600:SF35">
    <property type="entry name" value="PSEUDOURIDINE SYNTHASE"/>
    <property type="match status" value="1"/>
</dbReference>
<evidence type="ECO:0000256" key="2">
    <source>
        <dbReference type="ARBA" id="ARBA00010876"/>
    </source>
</evidence>
<gene>
    <name evidence="8" type="ORF">ABE65_007580</name>
</gene>
<dbReference type="PANTHER" id="PTHR21600">
    <property type="entry name" value="MITOCHONDRIAL RNA PSEUDOURIDINE SYNTHASE"/>
    <property type="match status" value="1"/>
</dbReference>
<dbReference type="STRING" id="1221500.ABE65_007580"/>
<dbReference type="SUPFAM" id="SSF55120">
    <property type="entry name" value="Pseudouridine synthase"/>
    <property type="match status" value="1"/>
</dbReference>
<evidence type="ECO:0000313" key="8">
    <source>
        <dbReference type="EMBL" id="ANC76667.1"/>
    </source>
</evidence>